<feature type="transmembrane region" description="Helical" evidence="5">
    <location>
        <begin position="16"/>
        <end position="37"/>
    </location>
</feature>
<keyword evidence="2 4" id="KW-0863">Zinc-finger</keyword>
<keyword evidence="1" id="KW-0479">Metal-binding</keyword>
<dbReference type="SUPFAM" id="SSF57850">
    <property type="entry name" value="RING/U-box"/>
    <property type="match status" value="1"/>
</dbReference>
<dbReference type="PANTHER" id="PTHR45969:SF81">
    <property type="entry name" value="OS08G0157400 PROTEIN"/>
    <property type="match status" value="1"/>
</dbReference>
<dbReference type="Pfam" id="PF13639">
    <property type="entry name" value="zf-RING_2"/>
    <property type="match status" value="1"/>
</dbReference>
<dbReference type="InterPro" id="IPR001841">
    <property type="entry name" value="Znf_RING"/>
</dbReference>
<dbReference type="GO" id="GO:0016567">
    <property type="term" value="P:protein ubiquitination"/>
    <property type="evidence" value="ECO:0007669"/>
    <property type="project" value="TreeGrafter"/>
</dbReference>
<protein>
    <recommendedName>
        <fullName evidence="6">RING-type domain-containing protein</fullName>
    </recommendedName>
</protein>
<evidence type="ECO:0000256" key="4">
    <source>
        <dbReference type="PROSITE-ProRule" id="PRU00175"/>
    </source>
</evidence>
<proteinExistence type="predicted"/>
<dbReference type="PANTHER" id="PTHR45969">
    <property type="entry name" value="RING ZINC FINGER PROTEIN-RELATED"/>
    <property type="match status" value="1"/>
</dbReference>
<keyword evidence="5" id="KW-1133">Transmembrane helix</keyword>
<accession>A0A5P1F3U2</accession>
<feature type="domain" description="RING-type" evidence="6">
    <location>
        <begin position="99"/>
        <end position="142"/>
    </location>
</feature>
<keyword evidence="3" id="KW-0862">Zinc</keyword>
<dbReference type="SMART" id="SM00184">
    <property type="entry name" value="RING"/>
    <property type="match status" value="1"/>
</dbReference>
<dbReference type="GO" id="GO:0061630">
    <property type="term" value="F:ubiquitin protein ligase activity"/>
    <property type="evidence" value="ECO:0007669"/>
    <property type="project" value="TreeGrafter"/>
</dbReference>
<dbReference type="OMA" id="HEEPMCA"/>
<keyword evidence="5" id="KW-0472">Membrane</keyword>
<dbReference type="EMBL" id="CM007384">
    <property type="protein sequence ID" value="ONK72814.1"/>
    <property type="molecule type" value="Genomic_DNA"/>
</dbReference>
<evidence type="ECO:0000256" key="5">
    <source>
        <dbReference type="SAM" id="Phobius"/>
    </source>
</evidence>
<dbReference type="AlphaFoldDB" id="A0A5P1F3U2"/>
<evidence type="ECO:0000256" key="3">
    <source>
        <dbReference type="ARBA" id="ARBA00022833"/>
    </source>
</evidence>
<dbReference type="Gramene" id="ONK72814">
    <property type="protein sequence ID" value="ONK72814"/>
    <property type="gene ID" value="A4U43_C04F23510"/>
</dbReference>
<dbReference type="PROSITE" id="PS50089">
    <property type="entry name" value="ZF_RING_2"/>
    <property type="match status" value="1"/>
</dbReference>
<evidence type="ECO:0000313" key="7">
    <source>
        <dbReference type="EMBL" id="ONK72814.1"/>
    </source>
</evidence>
<dbReference type="InterPro" id="IPR013083">
    <property type="entry name" value="Znf_RING/FYVE/PHD"/>
</dbReference>
<name>A0A5P1F3U2_ASPOF</name>
<evidence type="ECO:0000256" key="2">
    <source>
        <dbReference type="ARBA" id="ARBA00022771"/>
    </source>
</evidence>
<organism evidence="7 8">
    <name type="scientific">Asparagus officinalis</name>
    <name type="common">Garden asparagus</name>
    <dbReference type="NCBI Taxonomy" id="4686"/>
    <lineage>
        <taxon>Eukaryota</taxon>
        <taxon>Viridiplantae</taxon>
        <taxon>Streptophyta</taxon>
        <taxon>Embryophyta</taxon>
        <taxon>Tracheophyta</taxon>
        <taxon>Spermatophyta</taxon>
        <taxon>Magnoliopsida</taxon>
        <taxon>Liliopsida</taxon>
        <taxon>Asparagales</taxon>
        <taxon>Asparagaceae</taxon>
        <taxon>Asparagoideae</taxon>
        <taxon>Asparagus</taxon>
    </lineage>
</organism>
<keyword evidence="8" id="KW-1185">Reference proteome</keyword>
<dbReference type="Gene3D" id="3.30.40.10">
    <property type="entry name" value="Zinc/RING finger domain, C3HC4 (zinc finger)"/>
    <property type="match status" value="1"/>
</dbReference>
<evidence type="ECO:0000256" key="1">
    <source>
        <dbReference type="ARBA" id="ARBA00022723"/>
    </source>
</evidence>
<sequence length="159" mass="18151">MDLTYVSYTIHIPKPLISFLRAIDLVGYIISVIFYYLHLYPSSELQPPPWEDRAIENSVSSPPAMSTPPSLKSTLPVAAYGLFLKKNYGYFDNHEEPMCAICLTGFRLKEKVRDLRNCGHLFHKHCIDRWIDMGKVTCPLCRLELLPARGKGGTRGLFF</sequence>
<evidence type="ECO:0000259" key="6">
    <source>
        <dbReference type="PROSITE" id="PS50089"/>
    </source>
</evidence>
<dbReference type="Proteomes" id="UP000243459">
    <property type="component" value="Chromosome 4"/>
</dbReference>
<evidence type="ECO:0000313" key="8">
    <source>
        <dbReference type="Proteomes" id="UP000243459"/>
    </source>
</evidence>
<gene>
    <name evidence="7" type="ORF">A4U43_C04F23510</name>
</gene>
<keyword evidence="5" id="KW-0812">Transmembrane</keyword>
<dbReference type="GO" id="GO:0008270">
    <property type="term" value="F:zinc ion binding"/>
    <property type="evidence" value="ECO:0007669"/>
    <property type="project" value="UniProtKB-KW"/>
</dbReference>
<dbReference type="OrthoDB" id="8062037at2759"/>
<dbReference type="CDD" id="cd23121">
    <property type="entry name" value="RING-H2_RHA1-like"/>
    <property type="match status" value="1"/>
</dbReference>
<reference evidence="8" key="1">
    <citation type="journal article" date="2017" name="Nat. Commun.">
        <title>The asparagus genome sheds light on the origin and evolution of a young Y chromosome.</title>
        <authorList>
            <person name="Harkess A."/>
            <person name="Zhou J."/>
            <person name="Xu C."/>
            <person name="Bowers J.E."/>
            <person name="Van der Hulst R."/>
            <person name="Ayyampalayam S."/>
            <person name="Mercati F."/>
            <person name="Riccardi P."/>
            <person name="McKain M.R."/>
            <person name="Kakrana A."/>
            <person name="Tang H."/>
            <person name="Ray J."/>
            <person name="Groenendijk J."/>
            <person name="Arikit S."/>
            <person name="Mathioni S.M."/>
            <person name="Nakano M."/>
            <person name="Shan H."/>
            <person name="Telgmann-Rauber A."/>
            <person name="Kanno A."/>
            <person name="Yue Z."/>
            <person name="Chen H."/>
            <person name="Li W."/>
            <person name="Chen Y."/>
            <person name="Xu X."/>
            <person name="Zhang Y."/>
            <person name="Luo S."/>
            <person name="Chen H."/>
            <person name="Gao J."/>
            <person name="Mao Z."/>
            <person name="Pires J.C."/>
            <person name="Luo M."/>
            <person name="Kudrna D."/>
            <person name="Wing R.A."/>
            <person name="Meyers B.C."/>
            <person name="Yi K."/>
            <person name="Kong H."/>
            <person name="Lavrijsen P."/>
            <person name="Sunseri F."/>
            <person name="Falavigna A."/>
            <person name="Ye Y."/>
            <person name="Leebens-Mack J.H."/>
            <person name="Chen G."/>
        </authorList>
    </citation>
    <scope>NUCLEOTIDE SEQUENCE [LARGE SCALE GENOMIC DNA]</scope>
    <source>
        <strain evidence="8">cv. DH0086</strain>
    </source>
</reference>